<keyword evidence="6" id="KW-0539">Nucleus</keyword>
<accession>A0ABD3L4M0</accession>
<dbReference type="Proteomes" id="UP001634007">
    <property type="component" value="Unassembled WGS sequence"/>
</dbReference>
<evidence type="ECO:0000259" key="8">
    <source>
        <dbReference type="PROSITE" id="PS51294"/>
    </source>
</evidence>
<evidence type="ECO:0000256" key="5">
    <source>
        <dbReference type="ARBA" id="ARBA00023163"/>
    </source>
</evidence>
<feature type="domain" description="Myb-like" evidence="7">
    <location>
        <begin position="63"/>
        <end position="113"/>
    </location>
</feature>
<evidence type="ECO:0000313" key="9">
    <source>
        <dbReference type="EMBL" id="KAL3746824.1"/>
    </source>
</evidence>
<keyword evidence="4" id="KW-0238">DNA-binding</keyword>
<feature type="domain" description="HTH myb-type" evidence="8">
    <location>
        <begin position="63"/>
        <end position="117"/>
    </location>
</feature>
<dbReference type="Gene3D" id="1.10.10.60">
    <property type="entry name" value="Homeodomain-like"/>
    <property type="match status" value="2"/>
</dbReference>
<dbReference type="GO" id="GO:0003677">
    <property type="term" value="F:DNA binding"/>
    <property type="evidence" value="ECO:0007669"/>
    <property type="project" value="UniProtKB-KW"/>
</dbReference>
<keyword evidence="3" id="KW-0805">Transcription regulation</keyword>
<evidence type="ECO:0000256" key="2">
    <source>
        <dbReference type="ARBA" id="ARBA00022737"/>
    </source>
</evidence>
<dbReference type="InterPro" id="IPR001005">
    <property type="entry name" value="SANT/Myb"/>
</dbReference>
<comment type="caution">
    <text evidence="9">The sequence shown here is derived from an EMBL/GenBank/DDBJ whole genome shotgun (WGS) entry which is preliminary data.</text>
</comment>
<feature type="domain" description="HTH myb-type" evidence="8">
    <location>
        <begin position="9"/>
        <end position="62"/>
    </location>
</feature>
<dbReference type="InterPro" id="IPR009057">
    <property type="entry name" value="Homeodomain-like_sf"/>
</dbReference>
<dbReference type="PANTHER" id="PTHR48000">
    <property type="entry name" value="OS09G0431300 PROTEIN"/>
    <property type="match status" value="1"/>
</dbReference>
<keyword evidence="5" id="KW-0804">Transcription</keyword>
<evidence type="ECO:0000259" key="7">
    <source>
        <dbReference type="PROSITE" id="PS50090"/>
    </source>
</evidence>
<sequence length="336" mass="36765">MGRSPCCDKNNVKRGPWSPEEDATLKSYVEAFGTGNNWIALPKKAGLRRCGKSCRLRWLNYLRPGVKHGGFTEEEDRIICDIYREIGSRWSIIASQLPGRTDNDIKNYWNTKLKKKQHLYEKINPTSNSVNCAPSTKVVATPDDHGLGQQMLPVPDKVHSNQINNIAASQSLGTAAIFPTFYDAQYGSSLYYCNAGSNAASEIGGGMAMSGGSNVSSSASSSSQDYYSGISNNSPSLGVDSDFISITGDTNSIRESGILTDNTMNNLWDVVNELLFDEGTGDGELSTATLYPSFAESNGYRDFIMPKGVNQYNALMSTSEGREQLESCNQMWRDGQ</sequence>
<dbReference type="InterPro" id="IPR017930">
    <property type="entry name" value="Myb_dom"/>
</dbReference>
<dbReference type="CDD" id="cd00167">
    <property type="entry name" value="SANT"/>
    <property type="match status" value="2"/>
</dbReference>
<protein>
    <submittedName>
        <fullName evidence="9">Uncharacterized protein</fullName>
    </submittedName>
</protein>
<evidence type="ECO:0000256" key="4">
    <source>
        <dbReference type="ARBA" id="ARBA00023125"/>
    </source>
</evidence>
<dbReference type="PROSITE" id="PS51294">
    <property type="entry name" value="HTH_MYB"/>
    <property type="match status" value="2"/>
</dbReference>
<reference evidence="9 10" key="1">
    <citation type="submission" date="2024-11" db="EMBL/GenBank/DDBJ databases">
        <title>Chromosome-level genome assembly of Eucalyptus globulus Labill. provides insights into its genome evolution.</title>
        <authorList>
            <person name="Li X."/>
        </authorList>
    </citation>
    <scope>NUCLEOTIDE SEQUENCE [LARGE SCALE GENOMIC DNA]</scope>
    <source>
        <strain evidence="9">CL2024</strain>
        <tissue evidence="9">Fresh tender leaves</tissue>
    </source>
</reference>
<dbReference type="SUPFAM" id="SSF46689">
    <property type="entry name" value="Homeodomain-like"/>
    <property type="match status" value="1"/>
</dbReference>
<dbReference type="PANTHER" id="PTHR48000:SF67">
    <property type="entry name" value="MYB-LIKE DNA-BINDING DOMAIN CONTAINING PROTEIN, EXPRESSED"/>
    <property type="match status" value="1"/>
</dbReference>
<dbReference type="Pfam" id="PF00249">
    <property type="entry name" value="Myb_DNA-binding"/>
    <property type="match status" value="2"/>
</dbReference>
<comment type="subcellular location">
    <subcellularLocation>
        <location evidence="1">Nucleus</location>
    </subcellularLocation>
</comment>
<dbReference type="PROSITE" id="PS50090">
    <property type="entry name" value="MYB_LIKE"/>
    <property type="match status" value="2"/>
</dbReference>
<dbReference type="EMBL" id="JBJKBG010000003">
    <property type="protein sequence ID" value="KAL3746824.1"/>
    <property type="molecule type" value="Genomic_DNA"/>
</dbReference>
<organism evidence="9 10">
    <name type="scientific">Eucalyptus globulus</name>
    <name type="common">Tasmanian blue gum</name>
    <dbReference type="NCBI Taxonomy" id="34317"/>
    <lineage>
        <taxon>Eukaryota</taxon>
        <taxon>Viridiplantae</taxon>
        <taxon>Streptophyta</taxon>
        <taxon>Embryophyta</taxon>
        <taxon>Tracheophyta</taxon>
        <taxon>Spermatophyta</taxon>
        <taxon>Magnoliopsida</taxon>
        <taxon>eudicotyledons</taxon>
        <taxon>Gunneridae</taxon>
        <taxon>Pentapetalae</taxon>
        <taxon>rosids</taxon>
        <taxon>malvids</taxon>
        <taxon>Myrtales</taxon>
        <taxon>Myrtaceae</taxon>
        <taxon>Myrtoideae</taxon>
        <taxon>Eucalypteae</taxon>
        <taxon>Eucalyptus</taxon>
    </lineage>
</organism>
<name>A0ABD3L4M0_EUCGL</name>
<dbReference type="FunFam" id="1.10.10.60:FF:000015">
    <property type="entry name" value="Transcription factor RAX3"/>
    <property type="match status" value="1"/>
</dbReference>
<evidence type="ECO:0000313" key="10">
    <source>
        <dbReference type="Proteomes" id="UP001634007"/>
    </source>
</evidence>
<feature type="domain" description="Myb-like" evidence="7">
    <location>
        <begin position="9"/>
        <end position="62"/>
    </location>
</feature>
<evidence type="ECO:0000256" key="6">
    <source>
        <dbReference type="ARBA" id="ARBA00023242"/>
    </source>
</evidence>
<evidence type="ECO:0000256" key="1">
    <source>
        <dbReference type="ARBA" id="ARBA00004123"/>
    </source>
</evidence>
<keyword evidence="10" id="KW-1185">Reference proteome</keyword>
<dbReference type="AlphaFoldDB" id="A0ABD3L4M0"/>
<proteinExistence type="predicted"/>
<dbReference type="SMART" id="SM00717">
    <property type="entry name" value="SANT"/>
    <property type="match status" value="2"/>
</dbReference>
<keyword evidence="2" id="KW-0677">Repeat</keyword>
<gene>
    <name evidence="9" type="ORF">ACJRO7_015722</name>
</gene>
<dbReference type="GO" id="GO:0005634">
    <property type="term" value="C:nucleus"/>
    <property type="evidence" value="ECO:0007669"/>
    <property type="project" value="UniProtKB-SubCell"/>
</dbReference>
<evidence type="ECO:0000256" key="3">
    <source>
        <dbReference type="ARBA" id="ARBA00023015"/>
    </source>
</evidence>